<sequence length="373" mass="41974">MTAQRQSRFSRVDQESVNTLLQAYTVSAIEEEGNEKPFVAPGTKAQRDRIWVAWTDFCELTRKKEAAIDSRSGFDSCRFWVDFAQDPSNPNVLAPIQTFLHKYVESSYKERVVLGPEERAMVRTVNSAYSVIEVWRRLVAAADFNVLHVERAALRRNGQAQKAGRLVLMWEQEGEKREGPAYSIVRWIRQTLTPTLGLEMGSSYEKVEAIAADIIVILTALYQRADDIPATPLTRVSVHHAILQLGTGGFCPGCLEDTLYKQFTISIVRDPDDPTLVKPIVTYRIDRNKIKEAEKTVKYRKNTSVAHSTTLVPFPLLDSASLVIARAIQMDALDLDVSYRSLSDLLQRPRLGETGRIDIPWKGAAHTNCAIPI</sequence>
<dbReference type="GeneID" id="89943353"/>
<reference evidence="1" key="2">
    <citation type="submission" date="2023-05" db="EMBL/GenBank/DDBJ databases">
        <authorList>
            <consortium name="Lawrence Berkeley National Laboratory"/>
            <person name="Steindorff A."/>
            <person name="Hensen N."/>
            <person name="Bonometti L."/>
            <person name="Westerberg I."/>
            <person name="Brannstrom I.O."/>
            <person name="Guillou S."/>
            <person name="Cros-Aarteil S."/>
            <person name="Calhoun S."/>
            <person name="Haridas S."/>
            <person name="Kuo A."/>
            <person name="Mondo S."/>
            <person name="Pangilinan J."/>
            <person name="Riley R."/>
            <person name="Labutti K."/>
            <person name="Andreopoulos B."/>
            <person name="Lipzen A."/>
            <person name="Chen C."/>
            <person name="Yanf M."/>
            <person name="Daum C."/>
            <person name="Ng V."/>
            <person name="Clum A."/>
            <person name="Ohm R."/>
            <person name="Martin F."/>
            <person name="Silar P."/>
            <person name="Natvig D."/>
            <person name="Lalanne C."/>
            <person name="Gautier V."/>
            <person name="Ament-Velasquez S.L."/>
            <person name="Kruys A."/>
            <person name="Hutchinson M.I."/>
            <person name="Powell A.J."/>
            <person name="Barry K."/>
            <person name="Miller A.N."/>
            <person name="Grigoriev I.V."/>
            <person name="Debuchy R."/>
            <person name="Gladieux P."/>
            <person name="Thoren M.H."/>
            <person name="Johannesson H."/>
        </authorList>
    </citation>
    <scope>NUCLEOTIDE SEQUENCE</scope>
    <source>
        <strain evidence="1">CBS 508.74</strain>
    </source>
</reference>
<protein>
    <submittedName>
        <fullName evidence="1">Uncharacterized protein</fullName>
    </submittedName>
</protein>
<name>A0AAN6TBX9_9PEZI</name>
<dbReference type="Proteomes" id="UP001302812">
    <property type="component" value="Unassembled WGS sequence"/>
</dbReference>
<organism evidence="1 2">
    <name type="scientific">Canariomyces notabilis</name>
    <dbReference type="NCBI Taxonomy" id="2074819"/>
    <lineage>
        <taxon>Eukaryota</taxon>
        <taxon>Fungi</taxon>
        <taxon>Dikarya</taxon>
        <taxon>Ascomycota</taxon>
        <taxon>Pezizomycotina</taxon>
        <taxon>Sordariomycetes</taxon>
        <taxon>Sordariomycetidae</taxon>
        <taxon>Sordariales</taxon>
        <taxon>Chaetomiaceae</taxon>
        <taxon>Canariomyces</taxon>
    </lineage>
</organism>
<evidence type="ECO:0000313" key="1">
    <source>
        <dbReference type="EMBL" id="KAK4111496.1"/>
    </source>
</evidence>
<gene>
    <name evidence="1" type="ORF">N656DRAFT_846248</name>
</gene>
<proteinExistence type="predicted"/>
<dbReference type="EMBL" id="MU853346">
    <property type="protein sequence ID" value="KAK4111496.1"/>
    <property type="molecule type" value="Genomic_DNA"/>
</dbReference>
<dbReference type="RefSeq" id="XP_064669066.1">
    <property type="nucleotide sequence ID" value="XM_064819227.1"/>
</dbReference>
<keyword evidence="2" id="KW-1185">Reference proteome</keyword>
<reference evidence="1" key="1">
    <citation type="journal article" date="2023" name="Mol. Phylogenet. Evol.">
        <title>Genome-scale phylogeny and comparative genomics of the fungal order Sordariales.</title>
        <authorList>
            <person name="Hensen N."/>
            <person name="Bonometti L."/>
            <person name="Westerberg I."/>
            <person name="Brannstrom I.O."/>
            <person name="Guillou S."/>
            <person name="Cros-Aarteil S."/>
            <person name="Calhoun S."/>
            <person name="Haridas S."/>
            <person name="Kuo A."/>
            <person name="Mondo S."/>
            <person name="Pangilinan J."/>
            <person name="Riley R."/>
            <person name="LaButti K."/>
            <person name="Andreopoulos B."/>
            <person name="Lipzen A."/>
            <person name="Chen C."/>
            <person name="Yan M."/>
            <person name="Daum C."/>
            <person name="Ng V."/>
            <person name="Clum A."/>
            <person name="Steindorff A."/>
            <person name="Ohm R.A."/>
            <person name="Martin F."/>
            <person name="Silar P."/>
            <person name="Natvig D.O."/>
            <person name="Lalanne C."/>
            <person name="Gautier V."/>
            <person name="Ament-Velasquez S.L."/>
            <person name="Kruys A."/>
            <person name="Hutchinson M.I."/>
            <person name="Powell A.J."/>
            <person name="Barry K."/>
            <person name="Miller A.N."/>
            <person name="Grigoriev I.V."/>
            <person name="Debuchy R."/>
            <person name="Gladieux P."/>
            <person name="Hiltunen Thoren M."/>
            <person name="Johannesson H."/>
        </authorList>
    </citation>
    <scope>NUCLEOTIDE SEQUENCE</scope>
    <source>
        <strain evidence="1">CBS 508.74</strain>
    </source>
</reference>
<dbReference type="AlphaFoldDB" id="A0AAN6TBX9"/>
<evidence type="ECO:0000313" key="2">
    <source>
        <dbReference type="Proteomes" id="UP001302812"/>
    </source>
</evidence>
<comment type="caution">
    <text evidence="1">The sequence shown here is derived from an EMBL/GenBank/DDBJ whole genome shotgun (WGS) entry which is preliminary data.</text>
</comment>
<accession>A0AAN6TBX9</accession>